<evidence type="ECO:0000313" key="2">
    <source>
        <dbReference type="EMBL" id="KNX40174.1"/>
    </source>
</evidence>
<accession>A0A0L6CQX2</accession>
<proteinExistence type="predicted"/>
<keyword evidence="3" id="KW-1185">Reference proteome</keyword>
<protein>
    <submittedName>
        <fullName evidence="2">Uncharacterized protein</fullName>
    </submittedName>
</protein>
<dbReference type="PATRIC" id="fig|74031.6.peg.3368"/>
<dbReference type="AlphaFoldDB" id="A0A0L6CQX2"/>
<name>A0A0L6CQX2_9RHOB</name>
<dbReference type="Proteomes" id="UP000037046">
    <property type="component" value="Unassembled WGS sequence"/>
</dbReference>
<sequence>MWFDAFAKLVEIVAPPCDIRDNCDTGRQFSNYCDVSVITVSQLSQVSQRPPRQKPKPARAVRAGGFP</sequence>
<comment type="caution">
    <text evidence="2">The sequence shown here is derived from an EMBL/GenBank/DDBJ whole genome shotgun (WGS) entry which is preliminary data.</text>
</comment>
<evidence type="ECO:0000313" key="3">
    <source>
        <dbReference type="Proteomes" id="UP000037046"/>
    </source>
</evidence>
<reference evidence="3" key="1">
    <citation type="submission" date="2015-07" db="EMBL/GenBank/DDBJ databases">
        <title>Draft Genome Sequence of Roseovarius tolerans EL-164, a producer of N-Acylated Alanine Methyl Esters (NAMEs).</title>
        <authorList>
            <person name="Voget S."/>
            <person name="Bruns H."/>
            <person name="Wagner-Doebler I."/>
            <person name="Schulz S."/>
            <person name="Daniel R."/>
        </authorList>
    </citation>
    <scope>NUCLEOTIDE SEQUENCE [LARGE SCALE GENOMIC DNA]</scope>
    <source>
        <strain evidence="3">EL-164</strain>
    </source>
</reference>
<dbReference type="EMBL" id="LGVV01000065">
    <property type="protein sequence ID" value="KNX40174.1"/>
    <property type="molecule type" value="Genomic_DNA"/>
</dbReference>
<feature type="region of interest" description="Disordered" evidence="1">
    <location>
        <begin position="44"/>
        <end position="67"/>
    </location>
</feature>
<organism evidence="2 3">
    <name type="scientific">Roseovarius tolerans</name>
    <dbReference type="NCBI Taxonomy" id="74031"/>
    <lineage>
        <taxon>Bacteria</taxon>
        <taxon>Pseudomonadati</taxon>
        <taxon>Pseudomonadota</taxon>
        <taxon>Alphaproteobacteria</taxon>
        <taxon>Rhodobacterales</taxon>
        <taxon>Roseobacteraceae</taxon>
        <taxon>Roseovarius</taxon>
    </lineage>
</organism>
<evidence type="ECO:0000256" key="1">
    <source>
        <dbReference type="SAM" id="MobiDB-lite"/>
    </source>
</evidence>
<gene>
    <name evidence="2" type="ORF">ROTO_32980</name>
</gene>